<proteinExistence type="predicted"/>
<keyword evidence="1" id="KW-1133">Transmembrane helix</keyword>
<sequence>MFIFGNFLIGLGIAIRILINIEIMFIVISAILSWFPISQNIYYYFQALADIVEKPIRRFLPRIGPIDISPLISIVLLVFLDRFLIQSIIELGYLMK</sequence>
<dbReference type="EMBL" id="CP007389">
    <property type="protein sequence ID" value="APT74445.1"/>
    <property type="molecule type" value="Genomic_DNA"/>
</dbReference>
<dbReference type="InterPro" id="IPR003425">
    <property type="entry name" value="CCB3/YggT"/>
</dbReference>
<dbReference type="Pfam" id="PF02325">
    <property type="entry name" value="CCB3_YggT"/>
    <property type="match status" value="1"/>
</dbReference>
<evidence type="ECO:0000313" key="3">
    <source>
        <dbReference type="Proteomes" id="UP000185490"/>
    </source>
</evidence>
<organism evidence="2 3">
    <name type="scientific">Thermosipho melanesiensis</name>
    <dbReference type="NCBI Taxonomy" id="46541"/>
    <lineage>
        <taxon>Bacteria</taxon>
        <taxon>Thermotogati</taxon>
        <taxon>Thermotogota</taxon>
        <taxon>Thermotogae</taxon>
        <taxon>Thermotogales</taxon>
        <taxon>Fervidobacteriaceae</taxon>
        <taxon>Thermosipho</taxon>
    </lineage>
</organism>
<keyword evidence="1" id="KW-0472">Membrane</keyword>
<evidence type="ECO:0000313" key="2">
    <source>
        <dbReference type="EMBL" id="APT74445.1"/>
    </source>
</evidence>
<keyword evidence="3" id="KW-1185">Reference proteome</keyword>
<reference evidence="2 3" key="1">
    <citation type="submission" date="2014-02" db="EMBL/GenBank/DDBJ databases">
        <title>Diversity of Thermotogales isolates from hydrothermal vents.</title>
        <authorList>
            <person name="Haverkamp T.H.A."/>
            <person name="Lossouarn J."/>
            <person name="Geslin C."/>
            <person name="Nesbo C.L."/>
        </authorList>
    </citation>
    <scope>NUCLEOTIDE SEQUENCE [LARGE SCALE GENOMIC DNA]</scope>
    <source>
        <strain evidence="2 3">431</strain>
    </source>
</reference>
<gene>
    <name evidence="2" type="ORF">BW47_08175</name>
</gene>
<name>A0ABN4UWC7_9BACT</name>
<feature type="transmembrane region" description="Helical" evidence="1">
    <location>
        <begin position="68"/>
        <end position="85"/>
    </location>
</feature>
<keyword evidence="1" id="KW-0812">Transmembrane</keyword>
<evidence type="ECO:0000256" key="1">
    <source>
        <dbReference type="SAM" id="Phobius"/>
    </source>
</evidence>
<feature type="transmembrane region" description="Helical" evidence="1">
    <location>
        <begin position="7"/>
        <end position="35"/>
    </location>
</feature>
<dbReference type="RefSeq" id="WP_012057744.1">
    <property type="nucleotide sequence ID" value="NZ_CP007389.1"/>
</dbReference>
<protein>
    <recommendedName>
        <fullName evidence="4">YggT family protein</fullName>
    </recommendedName>
</protein>
<dbReference type="Proteomes" id="UP000185490">
    <property type="component" value="Chromosome"/>
</dbReference>
<evidence type="ECO:0008006" key="4">
    <source>
        <dbReference type="Google" id="ProtNLM"/>
    </source>
</evidence>
<accession>A0ABN4UWC7</accession>